<dbReference type="InterPro" id="IPR013785">
    <property type="entry name" value="Aldolase_TIM"/>
</dbReference>
<evidence type="ECO:0000256" key="5">
    <source>
        <dbReference type="ARBA" id="ARBA00023004"/>
    </source>
</evidence>
<comment type="similarity">
    <text evidence="7">Belongs to the organic radical-activating enzymes family.</text>
</comment>
<evidence type="ECO:0000313" key="8">
    <source>
        <dbReference type="EMBL" id="VUX40938.1"/>
    </source>
</evidence>
<dbReference type="SFLD" id="SFLDG01063">
    <property type="entry name" value="activating_enzymes__group_1"/>
    <property type="match status" value="1"/>
</dbReference>
<dbReference type="CDD" id="cd01335">
    <property type="entry name" value="Radical_SAM"/>
    <property type="match status" value="1"/>
</dbReference>
<keyword evidence="9" id="KW-1185">Reference proteome</keyword>
<dbReference type="Proteomes" id="UP000408482">
    <property type="component" value="Unassembled WGS sequence"/>
</dbReference>
<dbReference type="InterPro" id="IPR058240">
    <property type="entry name" value="rSAM_sf"/>
</dbReference>
<dbReference type="SFLD" id="SFLDG01066">
    <property type="entry name" value="organic_radical-activating_enz"/>
    <property type="match status" value="1"/>
</dbReference>
<dbReference type="EMBL" id="CABHNW010000178">
    <property type="protein sequence ID" value="VUX40938.1"/>
    <property type="molecule type" value="Genomic_DNA"/>
</dbReference>
<dbReference type="SFLD" id="SFLDF00299">
    <property type="entry name" value="anaerobic_ribonucleoside-triph"/>
    <property type="match status" value="1"/>
</dbReference>
<dbReference type="PANTHER" id="PTHR30352">
    <property type="entry name" value="PYRUVATE FORMATE-LYASE-ACTIVATING ENZYME"/>
    <property type="match status" value="1"/>
</dbReference>
<dbReference type="AlphaFoldDB" id="A0A564W8P0"/>
<keyword evidence="4" id="KW-0479">Metal-binding</keyword>
<accession>A0A564W8P0</accession>
<evidence type="ECO:0000256" key="1">
    <source>
        <dbReference type="ARBA" id="ARBA00001966"/>
    </source>
</evidence>
<evidence type="ECO:0000256" key="2">
    <source>
        <dbReference type="ARBA" id="ARBA00022485"/>
    </source>
</evidence>
<dbReference type="SFLD" id="SFLDS00029">
    <property type="entry name" value="Radical_SAM"/>
    <property type="match status" value="1"/>
</dbReference>
<organism evidence="8 9">
    <name type="scientific">Blautia luti</name>
    <dbReference type="NCBI Taxonomy" id="89014"/>
    <lineage>
        <taxon>Bacteria</taxon>
        <taxon>Bacillati</taxon>
        <taxon>Bacillota</taxon>
        <taxon>Clostridia</taxon>
        <taxon>Lachnospirales</taxon>
        <taxon>Lachnospiraceae</taxon>
        <taxon>Blautia</taxon>
    </lineage>
</organism>
<evidence type="ECO:0000256" key="6">
    <source>
        <dbReference type="ARBA" id="ARBA00023014"/>
    </source>
</evidence>
<keyword evidence="7" id="KW-0560">Oxidoreductase</keyword>
<dbReference type="Pfam" id="PF13353">
    <property type="entry name" value="Fer4_12"/>
    <property type="match status" value="1"/>
</dbReference>
<comment type="cofactor">
    <cofactor evidence="1">
        <name>[4Fe-4S] cluster</name>
        <dbReference type="ChEBI" id="CHEBI:49883"/>
    </cofactor>
</comment>
<dbReference type="PIRSF" id="PIRSF000368">
    <property type="entry name" value="NrdG"/>
    <property type="match status" value="1"/>
</dbReference>
<dbReference type="GO" id="GO:0043365">
    <property type="term" value="F:[formate-C-acetyltransferase]-activating enzyme activity"/>
    <property type="evidence" value="ECO:0007669"/>
    <property type="project" value="InterPro"/>
</dbReference>
<evidence type="ECO:0000256" key="4">
    <source>
        <dbReference type="ARBA" id="ARBA00022723"/>
    </source>
</evidence>
<evidence type="ECO:0000256" key="3">
    <source>
        <dbReference type="ARBA" id="ARBA00022691"/>
    </source>
</evidence>
<dbReference type="GO" id="GO:0051539">
    <property type="term" value="F:4 iron, 4 sulfur cluster binding"/>
    <property type="evidence" value="ECO:0007669"/>
    <property type="project" value="UniProtKB-KW"/>
</dbReference>
<keyword evidence="5" id="KW-0408">Iron</keyword>
<name>A0A564W8P0_9FIRM</name>
<dbReference type="GO" id="GO:0046872">
    <property type="term" value="F:metal ion binding"/>
    <property type="evidence" value="ECO:0007669"/>
    <property type="project" value="UniProtKB-KW"/>
</dbReference>
<comment type="function">
    <text evidence="7">Activation of anaerobic ribonucleoside-triphosphate reductase under anaerobic conditions by generation of an organic free radical, using S-adenosylmethionine and reduced flavodoxin as cosubstrates to produce 5'-deoxy-adenosine.</text>
</comment>
<keyword evidence="3" id="KW-0949">S-adenosyl-L-methionine</keyword>
<dbReference type="PANTHER" id="PTHR30352:SF2">
    <property type="entry name" value="ANAEROBIC RIBONUCLEOSIDE-TRIPHOSPHATE REDUCTASE-ACTIVATING PROTEIN"/>
    <property type="match status" value="1"/>
</dbReference>
<dbReference type="EC" id="1.97.1.-" evidence="7"/>
<keyword evidence="6" id="KW-0411">Iron-sulfur</keyword>
<dbReference type="InterPro" id="IPR007197">
    <property type="entry name" value="rSAM"/>
</dbReference>
<dbReference type="GO" id="GO:0004748">
    <property type="term" value="F:ribonucleoside-diphosphate reductase activity, thioredoxin disulfide as acceptor"/>
    <property type="evidence" value="ECO:0007669"/>
    <property type="project" value="TreeGrafter"/>
</dbReference>
<evidence type="ECO:0000256" key="7">
    <source>
        <dbReference type="PIRNR" id="PIRNR000368"/>
    </source>
</evidence>
<reference evidence="8 9" key="1">
    <citation type="submission" date="2019-07" db="EMBL/GenBank/DDBJ databases">
        <authorList>
            <person name="Hibberd C M."/>
            <person name="Gehrig L. J."/>
            <person name="Chang H.-W."/>
            <person name="Venkatesh S."/>
        </authorList>
    </citation>
    <scope>NUCLEOTIDE SEQUENCE [LARGE SCALE GENOMIC DNA]</scope>
    <source>
        <strain evidence="8">Blautia_luti_SSTS_Bg7063</strain>
    </source>
</reference>
<dbReference type="InterPro" id="IPR034457">
    <property type="entry name" value="Organic_radical-activating"/>
</dbReference>
<dbReference type="InterPro" id="IPR012837">
    <property type="entry name" value="NrdG"/>
</dbReference>
<evidence type="ECO:0000313" key="9">
    <source>
        <dbReference type="Proteomes" id="UP000408482"/>
    </source>
</evidence>
<dbReference type="Gene3D" id="3.20.20.70">
    <property type="entry name" value="Aldolase class I"/>
    <property type="match status" value="1"/>
</dbReference>
<dbReference type="SUPFAM" id="SSF102114">
    <property type="entry name" value="Radical SAM enzymes"/>
    <property type="match status" value="1"/>
</dbReference>
<sequence>MMRYHNITKDDMLNGDGLRVVLWVAGCSHGCRECQNPITWDPNGGLPFTDSERAEIFAELDKDYISGITFSGGDPLHPSNIAEVTALAREIREKYPDKTIWLYTGSLWEEIQQYEIIHYLDVCVDGEFQVDKKEVLLKWKGSSNQRVIDVKASLRENRVVLYAE</sequence>
<dbReference type="NCBIfam" id="TIGR02491">
    <property type="entry name" value="NrdG"/>
    <property type="match status" value="1"/>
</dbReference>
<proteinExistence type="inferred from homology"/>
<keyword evidence="2" id="KW-0004">4Fe-4S</keyword>
<gene>
    <name evidence="8" type="ORF">RSSSTS7063_01549</name>
</gene>
<protein>
    <recommendedName>
        <fullName evidence="7">Anaerobic ribonucleoside-triphosphate reductase-activating protein</fullName>
        <ecNumber evidence="7">1.97.1.-</ecNumber>
    </recommendedName>
</protein>